<dbReference type="Pfam" id="PF03431">
    <property type="entry name" value="RNA_replicase_B"/>
    <property type="match status" value="1"/>
</dbReference>
<keyword evidence="5" id="KW-0547">Nucleotide-binding</keyword>
<dbReference type="GO" id="GO:0039694">
    <property type="term" value="P:viral RNA genome replication"/>
    <property type="evidence" value="ECO:0007669"/>
    <property type="project" value="InterPro"/>
</dbReference>
<dbReference type="InterPro" id="IPR043502">
    <property type="entry name" value="DNA/RNA_pol_sf"/>
</dbReference>
<evidence type="ECO:0000256" key="4">
    <source>
        <dbReference type="ARBA" id="ARBA00022695"/>
    </source>
</evidence>
<feature type="binding site" evidence="9">
    <location>
        <position position="401"/>
    </location>
    <ligand>
        <name>Mg(2+)</name>
        <dbReference type="ChEBI" id="CHEBI:18420"/>
        <label>2</label>
    </ligand>
</feature>
<keyword evidence="4" id="KW-0548">Nucleotidyltransferase</keyword>
<evidence type="ECO:0000256" key="2">
    <source>
        <dbReference type="ARBA" id="ARBA00022484"/>
    </source>
</evidence>
<evidence type="ECO:0000256" key="9">
    <source>
        <dbReference type="PIRSR" id="PIRSR605093-1"/>
    </source>
</evidence>
<comment type="cofactor">
    <cofactor evidence="9">
        <name>Mg(2+)</name>
        <dbReference type="ChEBI" id="CHEBI:18420"/>
    </cofactor>
    <text evidence="9">Binds 2 Mg(2+) per subunit.</text>
</comment>
<keyword evidence="9" id="KW-0479">Metal-binding</keyword>
<keyword evidence="2 11" id="KW-0696">RNA-directed RNA polymerase</keyword>
<sequence length="598" mass="68000">MKSLVTLHLAVLQDVGLLCATNVSRDAERLIARTEHEGESFLTLTLPLFVKALEKGLRIGVWPRHDLPNFRHIKGLPAFMRGFLSLVFHDDGSIRDDPDANAVWAVRQFGNLSQKIERECTPERVDAAFDSFIKTDKELGQFFEDSNPSDELWTAFDRAVLALFGDVFDSLEKTISRFELIPRHGPGAVADRLDHPQRWDFDYWTERLESVFPSWRYSYNTVGPVIRDLVPIVDEMPVRVISVPKTQKTPRIIAIEPSTVQYAQQGLKRELYRLINESDLSGVLGFTDQTRNQELAHQGSVSGDLATLDLSEASDRVHVAVVERLLRRWPHLSDYVFATRSMVANVRGVSLPLSKFASMGSALTFPIEAIIFTVISFMGSKGSGVPLSARAARGRISVYGDDIIVPVDAVDDVIGYLEAFGFKVNAHKSFWTGRFRESCGKEFFDGTDVSIVRLRAEVPTSRRDAALVNRFVDFRNRAYRAGLWRTVKAVDEVLDQTLSIPFRHSTVQETAPFDGLARDTVLRTKWRGRWNADLQTWFETYPSVKPVRRPYVVDGEGGLLKWFLENHDRSDQYQTDRYEGQERAHTFRIKWVRTEVTA</sequence>
<keyword evidence="6" id="KW-0693">Viral RNA replication</keyword>
<feature type="domain" description="RdRp catalytic" evidence="10">
    <location>
        <begin position="294"/>
        <end position="433"/>
    </location>
</feature>
<evidence type="ECO:0000313" key="11">
    <source>
        <dbReference type="EMBL" id="QDH90930.1"/>
    </source>
</evidence>
<gene>
    <name evidence="11" type="ORF">H1Bulk30197_000003</name>
</gene>
<dbReference type="GO" id="GO:0000166">
    <property type="term" value="F:nucleotide binding"/>
    <property type="evidence" value="ECO:0007669"/>
    <property type="project" value="UniProtKB-KW"/>
</dbReference>
<feature type="binding site" evidence="9">
    <location>
        <position position="309"/>
    </location>
    <ligand>
        <name>Mg(2+)</name>
        <dbReference type="ChEBI" id="CHEBI:18420"/>
        <label>2</label>
    </ligand>
</feature>
<comment type="catalytic activity">
    <reaction evidence="8">
        <text>RNA(n) + a ribonucleoside 5'-triphosphate = RNA(n+1) + diphosphate</text>
        <dbReference type="Rhea" id="RHEA:21248"/>
        <dbReference type="Rhea" id="RHEA-COMP:14527"/>
        <dbReference type="Rhea" id="RHEA-COMP:17342"/>
        <dbReference type="ChEBI" id="CHEBI:33019"/>
        <dbReference type="ChEBI" id="CHEBI:61557"/>
        <dbReference type="ChEBI" id="CHEBI:140395"/>
        <dbReference type="EC" id="2.7.7.48"/>
    </reaction>
</comment>
<dbReference type="EC" id="2.7.7.48" evidence="1"/>
<feature type="binding site" evidence="9">
    <location>
        <position position="402"/>
    </location>
    <ligand>
        <name>Mg(2+)</name>
        <dbReference type="ChEBI" id="CHEBI:18420"/>
        <label>2</label>
    </ligand>
</feature>
<evidence type="ECO:0000256" key="8">
    <source>
        <dbReference type="ARBA" id="ARBA00048744"/>
    </source>
</evidence>
<evidence type="ECO:0000256" key="5">
    <source>
        <dbReference type="ARBA" id="ARBA00022741"/>
    </source>
</evidence>
<reference evidence="11" key="1">
    <citation type="submission" date="2019-05" db="EMBL/GenBank/DDBJ databases">
        <title>Metatranscriptomic reconstruction reveals RNA viruses with the potential to shape carbon cycling in soil.</title>
        <authorList>
            <person name="Starr E.P."/>
            <person name="Nuccio E."/>
            <person name="Pett-Ridge J."/>
            <person name="Banfield J.F."/>
            <person name="Firestone M.K."/>
        </authorList>
    </citation>
    <scope>NUCLEOTIDE SEQUENCE</scope>
    <source>
        <strain evidence="11">H1_Bulk_30_scaffold_197</strain>
    </source>
</reference>
<name>A0A514DBE3_9VIRU</name>
<evidence type="ECO:0000259" key="10">
    <source>
        <dbReference type="PROSITE" id="PS50522"/>
    </source>
</evidence>
<keyword evidence="9" id="KW-0460">Magnesium</keyword>
<dbReference type="GO" id="GO:0046872">
    <property type="term" value="F:metal ion binding"/>
    <property type="evidence" value="ECO:0007669"/>
    <property type="project" value="UniProtKB-KW"/>
</dbReference>
<evidence type="ECO:0000256" key="3">
    <source>
        <dbReference type="ARBA" id="ARBA00022679"/>
    </source>
</evidence>
<protein>
    <recommendedName>
        <fullName evidence="1">RNA-directed RNA polymerase</fullName>
        <ecNumber evidence="1">2.7.7.48</ecNumber>
    </recommendedName>
    <alternativeName>
        <fullName evidence="7">RNA replicase beta chain</fullName>
    </alternativeName>
</protein>
<evidence type="ECO:0000256" key="7">
    <source>
        <dbReference type="ARBA" id="ARBA00030248"/>
    </source>
</evidence>
<evidence type="ECO:0000256" key="6">
    <source>
        <dbReference type="ARBA" id="ARBA00022953"/>
    </source>
</evidence>
<dbReference type="GO" id="GO:0003968">
    <property type="term" value="F:RNA-directed RNA polymerase activity"/>
    <property type="evidence" value="ECO:0007669"/>
    <property type="project" value="UniProtKB-KW"/>
</dbReference>
<dbReference type="InterPro" id="IPR007096">
    <property type="entry name" value="RNA-dir_Rpol_cat_phage"/>
</dbReference>
<accession>A0A514DBE3</accession>
<dbReference type="SUPFAM" id="SSF56672">
    <property type="entry name" value="DNA/RNA polymerases"/>
    <property type="match status" value="1"/>
</dbReference>
<dbReference type="InterPro" id="IPR005093">
    <property type="entry name" value="RNArep_beta"/>
</dbReference>
<proteinExistence type="predicted"/>
<keyword evidence="3" id="KW-0808">Transferase</keyword>
<dbReference type="PROSITE" id="PS50522">
    <property type="entry name" value="RDRP_PHAGE"/>
    <property type="match status" value="1"/>
</dbReference>
<dbReference type="EMBL" id="MN035881">
    <property type="protein sequence ID" value="QDH90930.1"/>
    <property type="molecule type" value="Genomic_RNA"/>
</dbReference>
<evidence type="ECO:0000256" key="1">
    <source>
        <dbReference type="ARBA" id="ARBA00012494"/>
    </source>
</evidence>
<organism evidence="11">
    <name type="scientific">Leviviridae sp</name>
    <dbReference type="NCBI Taxonomy" id="2027243"/>
    <lineage>
        <taxon>Viruses</taxon>
        <taxon>Riboviria</taxon>
        <taxon>Orthornavirae</taxon>
        <taxon>Lenarviricota</taxon>
        <taxon>Leviviricetes</taxon>
        <taxon>Norzivirales</taxon>
        <taxon>Fiersviridae</taxon>
    </lineage>
</organism>